<protein>
    <submittedName>
        <fullName evidence="7">RNA polymerase sigma-70 factor, ECF subfamily</fullName>
    </submittedName>
</protein>
<reference evidence="7 8" key="1">
    <citation type="submission" date="2017-05" db="EMBL/GenBank/DDBJ databases">
        <authorList>
            <person name="Varghese N."/>
            <person name="Submissions S."/>
        </authorList>
    </citation>
    <scope>NUCLEOTIDE SEQUENCE [LARGE SCALE GENOMIC DNA]</scope>
    <source>
        <strain evidence="7 8">DSM 21194</strain>
    </source>
</reference>
<proteinExistence type="inferred from homology"/>
<dbReference type="NCBIfam" id="TIGR02937">
    <property type="entry name" value="sigma70-ECF"/>
    <property type="match status" value="1"/>
</dbReference>
<keyword evidence="8" id="KW-1185">Reference proteome</keyword>
<gene>
    <name evidence="7" type="ORF">SAMN06265218_11867</name>
</gene>
<dbReference type="InterPro" id="IPR039425">
    <property type="entry name" value="RNA_pol_sigma-70-like"/>
</dbReference>
<evidence type="ECO:0000256" key="1">
    <source>
        <dbReference type="ARBA" id="ARBA00010641"/>
    </source>
</evidence>
<dbReference type="GO" id="GO:0016987">
    <property type="term" value="F:sigma factor activity"/>
    <property type="evidence" value="ECO:0007669"/>
    <property type="project" value="UniProtKB-KW"/>
</dbReference>
<dbReference type="Gene3D" id="1.10.10.10">
    <property type="entry name" value="Winged helix-like DNA-binding domain superfamily/Winged helix DNA-binding domain"/>
    <property type="match status" value="1"/>
</dbReference>
<dbReference type="CDD" id="cd06171">
    <property type="entry name" value="Sigma70_r4"/>
    <property type="match status" value="1"/>
</dbReference>
<dbReference type="Proteomes" id="UP000317593">
    <property type="component" value="Unassembled WGS sequence"/>
</dbReference>
<dbReference type="PANTHER" id="PTHR43133">
    <property type="entry name" value="RNA POLYMERASE ECF-TYPE SIGMA FACTO"/>
    <property type="match status" value="1"/>
</dbReference>
<evidence type="ECO:0000313" key="7">
    <source>
        <dbReference type="EMBL" id="SMO86638.1"/>
    </source>
</evidence>
<dbReference type="InterPro" id="IPR007627">
    <property type="entry name" value="RNA_pol_sigma70_r2"/>
</dbReference>
<keyword evidence="2" id="KW-0805">Transcription regulation</keyword>
<evidence type="ECO:0000259" key="6">
    <source>
        <dbReference type="Pfam" id="PF08281"/>
    </source>
</evidence>
<dbReference type="SUPFAM" id="SSF88946">
    <property type="entry name" value="Sigma2 domain of RNA polymerase sigma factors"/>
    <property type="match status" value="1"/>
</dbReference>
<dbReference type="InterPro" id="IPR036388">
    <property type="entry name" value="WH-like_DNA-bd_sf"/>
</dbReference>
<feature type="domain" description="RNA polymerase sigma-70 region 2" evidence="5">
    <location>
        <begin position="49"/>
        <end position="116"/>
    </location>
</feature>
<dbReference type="Gene3D" id="1.10.1740.10">
    <property type="match status" value="1"/>
</dbReference>
<keyword evidence="3" id="KW-0731">Sigma factor</keyword>
<feature type="domain" description="RNA polymerase sigma factor 70 region 4 type 2" evidence="6">
    <location>
        <begin position="151"/>
        <end position="203"/>
    </location>
</feature>
<dbReference type="Pfam" id="PF08281">
    <property type="entry name" value="Sigma70_r4_2"/>
    <property type="match status" value="1"/>
</dbReference>
<dbReference type="GO" id="GO:0006352">
    <property type="term" value="P:DNA-templated transcription initiation"/>
    <property type="evidence" value="ECO:0007669"/>
    <property type="project" value="InterPro"/>
</dbReference>
<dbReference type="PANTHER" id="PTHR43133:SF51">
    <property type="entry name" value="RNA POLYMERASE SIGMA FACTOR"/>
    <property type="match status" value="1"/>
</dbReference>
<dbReference type="InterPro" id="IPR013325">
    <property type="entry name" value="RNA_pol_sigma_r2"/>
</dbReference>
<evidence type="ECO:0000256" key="2">
    <source>
        <dbReference type="ARBA" id="ARBA00023015"/>
    </source>
</evidence>
<keyword evidence="4" id="KW-0804">Transcription</keyword>
<dbReference type="AlphaFoldDB" id="A0A521ERR3"/>
<organism evidence="7 8">
    <name type="scientific">Fodinibius sediminis</name>
    <dbReference type="NCBI Taxonomy" id="1214077"/>
    <lineage>
        <taxon>Bacteria</taxon>
        <taxon>Pseudomonadati</taxon>
        <taxon>Balneolota</taxon>
        <taxon>Balneolia</taxon>
        <taxon>Balneolales</taxon>
        <taxon>Balneolaceae</taxon>
        <taxon>Fodinibius</taxon>
    </lineage>
</organism>
<name>A0A521ERR3_9BACT</name>
<accession>A0A521ERR3</accession>
<sequence>MRKRMLRSVDNTSEIKKYNFVSVEKYSDVSDSEIIHKILKGSTQLFEVLMRRYNQRLFRIQRSYISDEEAIKDTLQITYMKAFENLDSFRGDAKFSTWITRIAINEALKYLNGKKRDAELQLVEGDTPMNEHTINRDNTPEDKTIQHDFRQLLEQVVATLPPKYRSVYLMREVEHMDTKETADCLDLTESNVKVRLHRAKKMLQEEIERTVSDTEIFNFLGTQCDRLVFNVMRKINQ</sequence>
<evidence type="ECO:0000259" key="5">
    <source>
        <dbReference type="Pfam" id="PF04542"/>
    </source>
</evidence>
<dbReference type="GO" id="GO:0003677">
    <property type="term" value="F:DNA binding"/>
    <property type="evidence" value="ECO:0007669"/>
    <property type="project" value="InterPro"/>
</dbReference>
<dbReference type="OrthoDB" id="1027298at2"/>
<evidence type="ECO:0000256" key="4">
    <source>
        <dbReference type="ARBA" id="ARBA00023163"/>
    </source>
</evidence>
<dbReference type="SUPFAM" id="SSF88659">
    <property type="entry name" value="Sigma3 and sigma4 domains of RNA polymerase sigma factors"/>
    <property type="match status" value="1"/>
</dbReference>
<dbReference type="InterPro" id="IPR013249">
    <property type="entry name" value="RNA_pol_sigma70_r4_t2"/>
</dbReference>
<evidence type="ECO:0000256" key="3">
    <source>
        <dbReference type="ARBA" id="ARBA00023082"/>
    </source>
</evidence>
<evidence type="ECO:0000313" key="8">
    <source>
        <dbReference type="Proteomes" id="UP000317593"/>
    </source>
</evidence>
<dbReference type="Pfam" id="PF04542">
    <property type="entry name" value="Sigma70_r2"/>
    <property type="match status" value="1"/>
</dbReference>
<dbReference type="NCBIfam" id="NF008888">
    <property type="entry name" value="PRK11922.1"/>
    <property type="match status" value="1"/>
</dbReference>
<dbReference type="EMBL" id="FXTH01000018">
    <property type="protein sequence ID" value="SMO86638.1"/>
    <property type="molecule type" value="Genomic_DNA"/>
</dbReference>
<comment type="similarity">
    <text evidence="1">Belongs to the sigma-70 factor family. ECF subfamily.</text>
</comment>
<dbReference type="InterPro" id="IPR013324">
    <property type="entry name" value="RNA_pol_sigma_r3/r4-like"/>
</dbReference>
<dbReference type="InterPro" id="IPR014284">
    <property type="entry name" value="RNA_pol_sigma-70_dom"/>
</dbReference>